<feature type="region of interest" description="Disordered" evidence="4">
    <location>
        <begin position="1"/>
        <end position="23"/>
    </location>
</feature>
<dbReference type="SUPFAM" id="SSF54160">
    <property type="entry name" value="Chromo domain-like"/>
    <property type="match status" value="1"/>
</dbReference>
<keyword evidence="7" id="KW-1185">Reference proteome</keyword>
<evidence type="ECO:0000259" key="6">
    <source>
        <dbReference type="PROSITE" id="PS50157"/>
    </source>
</evidence>
<dbReference type="AlphaFoldDB" id="A0A915CI85"/>
<keyword evidence="3" id="KW-0862">Zinc</keyword>
<feature type="compositionally biased region" description="Basic and acidic residues" evidence="4">
    <location>
        <begin position="376"/>
        <end position="385"/>
    </location>
</feature>
<evidence type="ECO:0000256" key="2">
    <source>
        <dbReference type="ARBA" id="ARBA00023242"/>
    </source>
</evidence>
<dbReference type="InterPro" id="IPR013087">
    <property type="entry name" value="Znf_C2H2_type"/>
</dbReference>
<dbReference type="PANTHER" id="PTHR22812">
    <property type="entry name" value="CHROMOBOX PROTEIN"/>
    <property type="match status" value="1"/>
</dbReference>
<protein>
    <submittedName>
        <fullName evidence="8">Chromo domain-containing protein</fullName>
    </submittedName>
</protein>
<dbReference type="PROSITE" id="PS00028">
    <property type="entry name" value="ZINC_FINGER_C2H2_1"/>
    <property type="match status" value="1"/>
</dbReference>
<feature type="domain" description="Chromo" evidence="5">
    <location>
        <begin position="276"/>
        <end position="336"/>
    </location>
</feature>
<dbReference type="PROSITE" id="PS50013">
    <property type="entry name" value="CHROMO_2"/>
    <property type="match status" value="1"/>
</dbReference>
<evidence type="ECO:0000256" key="3">
    <source>
        <dbReference type="PROSITE-ProRule" id="PRU00042"/>
    </source>
</evidence>
<keyword evidence="2" id="KW-0539">Nucleus</keyword>
<sequence length="497" mass="56084">MMRRTRKRQSPSPSQARTIAKVQRTTRDRYAEVKNHQATSNEDELQRRIMCPLCESKFNVLRELVAHSREMHASDKNKFAIHNECLSGAEFKKWMSTKRCSLIGPVVLMNRQADVTDYRCSFISADKSKGDSRPVCTAFLTTTTLSNGFVQTEYCTDHLGHDYQPQTTTEYGYGCSLRSKPVAAGKVDVNVTKESTTMTAVKETTVAQMRTVEEDQRTDETLSSTLVSTGEQPTISEMCSEAEQMSKAADDEKTMPVEGDEKFIWDDELELEDEEFLVDKIVDKRTFNGVLQYRVKWKGYEKDEDDTWEPLSNLYEAISLITAFEESLKEKEELARQARNEQAVEPKQGSGEASAALVGNSEKTSGTKSDVIEETGDTKNTEEVGERADLPVPTEELMDKRDDSVKELRKLPEKRSLKECVANERSVIPQRAAGVYGVHEGFKISKVVGIWRDASDRSVSAVVQYDDLSFEVIPTEVLIGFAPKELLSFYESKIKVE</sequence>
<reference evidence="8" key="1">
    <citation type="submission" date="2022-11" db="UniProtKB">
        <authorList>
            <consortium name="WormBaseParasite"/>
        </authorList>
    </citation>
    <scope>IDENTIFICATION</scope>
</reference>
<keyword evidence="3" id="KW-0863">Zinc-finger</keyword>
<dbReference type="PRINTS" id="PR00504">
    <property type="entry name" value="CHROMODOMAIN"/>
</dbReference>
<comment type="subcellular location">
    <subcellularLocation>
        <location evidence="1">Nucleus</location>
    </subcellularLocation>
</comment>
<feature type="compositionally biased region" description="Basic and acidic residues" evidence="4">
    <location>
        <begin position="332"/>
        <end position="344"/>
    </location>
</feature>
<dbReference type="WBParaSite" id="PgR174_g007_t01">
    <property type="protein sequence ID" value="PgR174_g007_t01"/>
    <property type="gene ID" value="PgR174_g007"/>
</dbReference>
<feature type="region of interest" description="Disordered" evidence="4">
    <location>
        <begin position="213"/>
        <end position="233"/>
    </location>
</feature>
<proteinExistence type="predicted"/>
<keyword evidence="3" id="KW-0479">Metal-binding</keyword>
<evidence type="ECO:0000256" key="1">
    <source>
        <dbReference type="ARBA" id="ARBA00004123"/>
    </source>
</evidence>
<evidence type="ECO:0000259" key="5">
    <source>
        <dbReference type="PROSITE" id="PS50013"/>
    </source>
</evidence>
<dbReference type="GO" id="GO:0005634">
    <property type="term" value="C:nucleus"/>
    <property type="evidence" value="ECO:0007669"/>
    <property type="project" value="UniProtKB-SubCell"/>
</dbReference>
<evidence type="ECO:0000256" key="4">
    <source>
        <dbReference type="SAM" id="MobiDB-lite"/>
    </source>
</evidence>
<feature type="domain" description="C2H2-type" evidence="6">
    <location>
        <begin position="49"/>
        <end position="77"/>
    </location>
</feature>
<dbReference type="PROSITE" id="PS00598">
    <property type="entry name" value="CHROMO_1"/>
    <property type="match status" value="1"/>
</dbReference>
<dbReference type="SMART" id="SM00298">
    <property type="entry name" value="CHROMO"/>
    <property type="match status" value="1"/>
</dbReference>
<dbReference type="GO" id="GO:0008270">
    <property type="term" value="F:zinc ion binding"/>
    <property type="evidence" value="ECO:0007669"/>
    <property type="project" value="UniProtKB-KW"/>
</dbReference>
<dbReference type="PROSITE" id="PS50157">
    <property type="entry name" value="ZINC_FINGER_C2H2_2"/>
    <property type="match status" value="1"/>
</dbReference>
<dbReference type="InterPro" id="IPR023780">
    <property type="entry name" value="Chromo_domain"/>
</dbReference>
<organism evidence="7 8">
    <name type="scientific">Parascaris univalens</name>
    <name type="common">Nematode worm</name>
    <dbReference type="NCBI Taxonomy" id="6257"/>
    <lineage>
        <taxon>Eukaryota</taxon>
        <taxon>Metazoa</taxon>
        <taxon>Ecdysozoa</taxon>
        <taxon>Nematoda</taxon>
        <taxon>Chromadorea</taxon>
        <taxon>Rhabditida</taxon>
        <taxon>Spirurina</taxon>
        <taxon>Ascaridomorpha</taxon>
        <taxon>Ascaridoidea</taxon>
        <taxon>Ascarididae</taxon>
        <taxon>Parascaris</taxon>
    </lineage>
</organism>
<dbReference type="InterPro" id="IPR051219">
    <property type="entry name" value="Heterochromatin_chromo-domain"/>
</dbReference>
<feature type="compositionally biased region" description="Polar residues" evidence="4">
    <location>
        <begin position="221"/>
        <end position="233"/>
    </location>
</feature>
<dbReference type="InterPro" id="IPR017984">
    <property type="entry name" value="Chromo_dom_subgr"/>
</dbReference>
<evidence type="ECO:0000313" key="8">
    <source>
        <dbReference type="WBParaSite" id="PgR174_g007_t01"/>
    </source>
</evidence>
<dbReference type="CDD" id="cd00024">
    <property type="entry name" value="CD_CSD"/>
    <property type="match status" value="1"/>
</dbReference>
<name>A0A915CI85_PARUN</name>
<dbReference type="InterPro" id="IPR000953">
    <property type="entry name" value="Chromo/chromo_shadow_dom"/>
</dbReference>
<dbReference type="Gene3D" id="2.40.50.40">
    <property type="match status" value="1"/>
</dbReference>
<accession>A0A915CI85</accession>
<dbReference type="InterPro" id="IPR023779">
    <property type="entry name" value="Chromodomain_CS"/>
</dbReference>
<dbReference type="Pfam" id="PF00385">
    <property type="entry name" value="Chromo"/>
    <property type="match status" value="1"/>
</dbReference>
<dbReference type="InterPro" id="IPR016197">
    <property type="entry name" value="Chromo-like_dom_sf"/>
</dbReference>
<evidence type="ECO:0000313" key="7">
    <source>
        <dbReference type="Proteomes" id="UP000887569"/>
    </source>
</evidence>
<dbReference type="Proteomes" id="UP000887569">
    <property type="component" value="Unplaced"/>
</dbReference>
<feature type="region of interest" description="Disordered" evidence="4">
    <location>
        <begin position="332"/>
        <end position="385"/>
    </location>
</feature>